<comment type="caution">
    <text evidence="2">The sequence shown here is derived from an EMBL/GenBank/DDBJ whole genome shotgun (WGS) entry which is preliminary data.</text>
</comment>
<evidence type="ECO:0000256" key="1">
    <source>
        <dbReference type="SAM" id="MobiDB-lite"/>
    </source>
</evidence>
<sequence>MYGMRSQSSAAHSCHQMGPWGTHGDSAVVWRRSVRWPAGAPTAILHPGPGQHGSAGSTPYGPAMDSQPYPPPLPSTYNSTATATATAAAAGAAHLFVRPNATFQNHVHGDAPVLVSQPSQRILSYRRSEHGGYPHLDPHHHTMGASGGGGLREVAVLIRGATAPPLGFPHFLGLHAADGGGHVLGLGLGLGGSGGDSDGDSGTDQAAAAGSTARRKRRVRARRDEGAGPTSAGVETADPLALLAHLAAGGAPAPRPRHHSAWEDATAALASLDLGSSRRQGPPARKRPRVDLGGGVDGNTGS</sequence>
<proteinExistence type="predicted"/>
<feature type="compositionally biased region" description="Gly residues" evidence="1">
    <location>
        <begin position="292"/>
        <end position="302"/>
    </location>
</feature>
<reference evidence="2 3" key="1">
    <citation type="journal article" date="2023" name="Commun. Biol.">
        <title>Reorganization of the ancestral sex-determining regions during the evolution of trioecy in Pleodorina starrii.</title>
        <authorList>
            <person name="Takahashi K."/>
            <person name="Suzuki S."/>
            <person name="Kawai-Toyooka H."/>
            <person name="Yamamoto K."/>
            <person name="Hamaji T."/>
            <person name="Ootsuki R."/>
            <person name="Yamaguchi H."/>
            <person name="Kawachi M."/>
            <person name="Higashiyama T."/>
            <person name="Nozaki H."/>
        </authorList>
    </citation>
    <scope>NUCLEOTIDE SEQUENCE [LARGE SCALE GENOMIC DNA]</scope>
    <source>
        <strain evidence="2 3">NIES-4479</strain>
    </source>
</reference>
<evidence type="ECO:0000313" key="2">
    <source>
        <dbReference type="EMBL" id="GLC56330.1"/>
    </source>
</evidence>
<dbReference type="Proteomes" id="UP001165080">
    <property type="component" value="Unassembled WGS sequence"/>
</dbReference>
<accession>A0A9W6BR10</accession>
<evidence type="ECO:0000313" key="3">
    <source>
        <dbReference type="Proteomes" id="UP001165080"/>
    </source>
</evidence>
<feature type="region of interest" description="Disordered" evidence="1">
    <location>
        <begin position="40"/>
        <end position="74"/>
    </location>
</feature>
<organism evidence="2 3">
    <name type="scientific">Pleodorina starrii</name>
    <dbReference type="NCBI Taxonomy" id="330485"/>
    <lineage>
        <taxon>Eukaryota</taxon>
        <taxon>Viridiplantae</taxon>
        <taxon>Chlorophyta</taxon>
        <taxon>core chlorophytes</taxon>
        <taxon>Chlorophyceae</taxon>
        <taxon>CS clade</taxon>
        <taxon>Chlamydomonadales</taxon>
        <taxon>Volvocaceae</taxon>
        <taxon>Pleodorina</taxon>
    </lineage>
</organism>
<dbReference type="AlphaFoldDB" id="A0A9W6BR10"/>
<feature type="region of interest" description="Disordered" evidence="1">
    <location>
        <begin position="193"/>
        <end position="236"/>
    </location>
</feature>
<feature type="region of interest" description="Disordered" evidence="1">
    <location>
        <begin position="272"/>
        <end position="302"/>
    </location>
</feature>
<gene>
    <name evidence="2" type="primary">PLEST008824</name>
    <name evidence="2" type="ORF">PLESTB_001093200</name>
</gene>
<name>A0A9W6BR10_9CHLO</name>
<feature type="compositionally biased region" description="Low complexity" evidence="1">
    <location>
        <begin position="200"/>
        <end position="212"/>
    </location>
</feature>
<dbReference type="EMBL" id="BRXU01000015">
    <property type="protein sequence ID" value="GLC56330.1"/>
    <property type="molecule type" value="Genomic_DNA"/>
</dbReference>
<protein>
    <submittedName>
        <fullName evidence="2">Uncharacterized protein</fullName>
    </submittedName>
</protein>
<keyword evidence="3" id="KW-1185">Reference proteome</keyword>